<gene>
    <name evidence="2" type="ORF">GCM10010389_07900</name>
</gene>
<dbReference type="InterPro" id="IPR036165">
    <property type="entry name" value="YefM-like_sf"/>
</dbReference>
<dbReference type="AlphaFoldDB" id="A0A918QUH4"/>
<reference evidence="2" key="1">
    <citation type="journal article" date="2014" name="Int. J. Syst. Evol. Microbiol.">
        <title>Complete genome sequence of Corynebacterium casei LMG S-19264T (=DSM 44701T), isolated from a smear-ripened cheese.</title>
        <authorList>
            <consortium name="US DOE Joint Genome Institute (JGI-PGF)"/>
            <person name="Walter F."/>
            <person name="Albersmeier A."/>
            <person name="Kalinowski J."/>
            <person name="Ruckert C."/>
        </authorList>
    </citation>
    <scope>NUCLEOTIDE SEQUENCE</scope>
    <source>
        <strain evidence="2">JCM 5016</strain>
    </source>
</reference>
<reference evidence="2" key="2">
    <citation type="submission" date="2020-09" db="EMBL/GenBank/DDBJ databases">
        <authorList>
            <person name="Sun Q."/>
            <person name="Ohkuma M."/>
        </authorList>
    </citation>
    <scope>NUCLEOTIDE SEQUENCE</scope>
    <source>
        <strain evidence="2">JCM 5016</strain>
    </source>
</reference>
<comment type="caution">
    <text evidence="2">The sequence shown here is derived from an EMBL/GenBank/DDBJ whole genome shotgun (WGS) entry which is preliminary data.</text>
</comment>
<name>A0A918QUH4_9ACTN</name>
<evidence type="ECO:0008006" key="4">
    <source>
        <dbReference type="Google" id="ProtNLM"/>
    </source>
</evidence>
<evidence type="ECO:0000313" key="3">
    <source>
        <dbReference type="Proteomes" id="UP000623010"/>
    </source>
</evidence>
<proteinExistence type="inferred from homology"/>
<dbReference type="Proteomes" id="UP000623010">
    <property type="component" value="Unassembled WGS sequence"/>
</dbReference>
<protein>
    <recommendedName>
        <fullName evidence="4">Antitoxin</fullName>
    </recommendedName>
</protein>
<dbReference type="EMBL" id="BMWH01000002">
    <property type="protein sequence ID" value="GGZ72934.1"/>
    <property type="molecule type" value="Genomic_DNA"/>
</dbReference>
<sequence length="90" mass="9737">MYIKRSMSMTHANAASYTDAMTQPIVEHVEKIADVRNSFADAVGRAKYGNGATVLTSRGKRVAAIVSIDLYERALEALGITTLPAPPKEK</sequence>
<comment type="similarity">
    <text evidence="1">Belongs to the phD/YefM antitoxin family.</text>
</comment>
<dbReference type="SUPFAM" id="SSF143120">
    <property type="entry name" value="YefM-like"/>
    <property type="match status" value="1"/>
</dbReference>
<dbReference type="NCBIfam" id="TIGR01552">
    <property type="entry name" value="phd_fam"/>
    <property type="match status" value="1"/>
</dbReference>
<evidence type="ECO:0000313" key="2">
    <source>
        <dbReference type="EMBL" id="GGZ72934.1"/>
    </source>
</evidence>
<dbReference type="Gene3D" id="3.40.1620.10">
    <property type="entry name" value="YefM-like domain"/>
    <property type="match status" value="1"/>
</dbReference>
<organism evidence="2 3">
    <name type="scientific">Streptomyces echinoruber</name>
    <dbReference type="NCBI Taxonomy" id="68898"/>
    <lineage>
        <taxon>Bacteria</taxon>
        <taxon>Bacillati</taxon>
        <taxon>Actinomycetota</taxon>
        <taxon>Actinomycetes</taxon>
        <taxon>Kitasatosporales</taxon>
        <taxon>Streptomycetaceae</taxon>
        <taxon>Streptomyces</taxon>
    </lineage>
</organism>
<accession>A0A918QUH4</accession>
<evidence type="ECO:0000256" key="1">
    <source>
        <dbReference type="ARBA" id="ARBA00009981"/>
    </source>
</evidence>
<keyword evidence="3" id="KW-1185">Reference proteome</keyword>